<comment type="caution">
    <text evidence="2">The sequence shown here is derived from an EMBL/GenBank/DDBJ whole genome shotgun (WGS) entry which is preliminary data.</text>
</comment>
<dbReference type="Pfam" id="PF02575">
    <property type="entry name" value="YbaB_DNA_bd"/>
    <property type="match status" value="1"/>
</dbReference>
<feature type="region of interest" description="Disordered" evidence="1">
    <location>
        <begin position="1"/>
        <end position="31"/>
    </location>
</feature>
<protein>
    <submittedName>
        <fullName evidence="2">YbaB/EbfC family nucleoid-associated protein</fullName>
    </submittedName>
</protein>
<reference evidence="2 3" key="1">
    <citation type="submission" date="2019-06" db="EMBL/GenBank/DDBJ databases">
        <title>Tsukamurella conjunctivitidis sp. nov., Tsukamurella assacharolytica sp. nov. and Tsukamurella sputae sp. nov. isolated from patients with conjunctivitis, bacteraemia (lymphoma) and respiratory infection (sputum) in Hong Kong.</title>
        <authorList>
            <person name="Teng J.L.L."/>
            <person name="Lee H.H."/>
            <person name="Fong J.Y.H."/>
            <person name="Fok K.M.N."/>
            <person name="Lau S.K.P."/>
            <person name="Woo P.C.Y."/>
        </authorList>
    </citation>
    <scope>NUCLEOTIDE SEQUENCE [LARGE SCALE GENOMIC DNA]</scope>
    <source>
        <strain evidence="2 3">HKU71</strain>
    </source>
</reference>
<organism evidence="2 3">
    <name type="scientific">Tsukamurella asaccharolytica</name>
    <dbReference type="NCBI Taxonomy" id="2592067"/>
    <lineage>
        <taxon>Bacteria</taxon>
        <taxon>Bacillati</taxon>
        <taxon>Actinomycetota</taxon>
        <taxon>Actinomycetes</taxon>
        <taxon>Mycobacteriales</taxon>
        <taxon>Tsukamurellaceae</taxon>
        <taxon>Tsukamurella</taxon>
    </lineage>
</organism>
<keyword evidence="3" id="KW-1185">Reference proteome</keyword>
<dbReference type="Proteomes" id="UP000317291">
    <property type="component" value="Unassembled WGS sequence"/>
</dbReference>
<evidence type="ECO:0000313" key="3">
    <source>
        <dbReference type="Proteomes" id="UP000317291"/>
    </source>
</evidence>
<sequence length="123" mass="13408">MRRKNQRDRGNELGTTPQFWSDAADAERTSEQAHEVRERLARVSGTGTAARGDVRVTVGMGGRLTGVVIAGRATEYSGEALSAEIMTAASLAAKAAAREVHSIATEFYPGLDFWDHYPREAER</sequence>
<evidence type="ECO:0000313" key="2">
    <source>
        <dbReference type="EMBL" id="TWS18274.1"/>
    </source>
</evidence>
<evidence type="ECO:0000256" key="1">
    <source>
        <dbReference type="SAM" id="MobiDB-lite"/>
    </source>
</evidence>
<gene>
    <name evidence="2" type="ORF">FK529_16375</name>
</gene>
<dbReference type="InterPro" id="IPR036894">
    <property type="entry name" value="YbaB-like_sf"/>
</dbReference>
<dbReference type="GO" id="GO:0003677">
    <property type="term" value="F:DNA binding"/>
    <property type="evidence" value="ECO:0007669"/>
    <property type="project" value="InterPro"/>
</dbReference>
<dbReference type="AlphaFoldDB" id="A0A5C5R786"/>
<proteinExistence type="predicted"/>
<accession>A0A5C5R786</accession>
<dbReference type="Gene3D" id="3.30.1310.10">
    <property type="entry name" value="Nucleoid-associated protein YbaB-like domain"/>
    <property type="match status" value="1"/>
</dbReference>
<dbReference type="InterPro" id="IPR004401">
    <property type="entry name" value="YbaB/EbfC"/>
</dbReference>
<name>A0A5C5R786_9ACTN</name>
<dbReference type="EMBL" id="VIGW01000011">
    <property type="protein sequence ID" value="TWS18274.1"/>
    <property type="molecule type" value="Genomic_DNA"/>
</dbReference>
<dbReference type="SUPFAM" id="SSF82607">
    <property type="entry name" value="YbaB-like"/>
    <property type="match status" value="1"/>
</dbReference>